<evidence type="ECO:0000313" key="2">
    <source>
        <dbReference type="Proteomes" id="UP000594638"/>
    </source>
</evidence>
<name>A0A8S0RWH7_OLEEU</name>
<keyword evidence="2" id="KW-1185">Reference proteome</keyword>
<accession>A0A8S0RWH7</accession>
<proteinExistence type="predicted"/>
<dbReference type="Gramene" id="OE9A075885T1">
    <property type="protein sequence ID" value="OE9A075885C1"/>
    <property type="gene ID" value="OE9A075885"/>
</dbReference>
<dbReference type="Proteomes" id="UP000594638">
    <property type="component" value="Unassembled WGS sequence"/>
</dbReference>
<reference evidence="1 2" key="1">
    <citation type="submission" date="2019-12" db="EMBL/GenBank/DDBJ databases">
        <authorList>
            <person name="Alioto T."/>
            <person name="Alioto T."/>
            <person name="Gomez Garrido J."/>
        </authorList>
    </citation>
    <scope>NUCLEOTIDE SEQUENCE [LARGE SCALE GENOMIC DNA]</scope>
</reference>
<dbReference type="AlphaFoldDB" id="A0A8S0RWH7"/>
<sequence length="78" mass="8837">MEGGREGGFTGFEFFVNGIIRSRALPLPFRLPGCLTSIQVYCGDFKRRSEGLRGWWSEISTIVFIVDICSLFRQISNT</sequence>
<organism evidence="1 2">
    <name type="scientific">Olea europaea subsp. europaea</name>
    <dbReference type="NCBI Taxonomy" id="158383"/>
    <lineage>
        <taxon>Eukaryota</taxon>
        <taxon>Viridiplantae</taxon>
        <taxon>Streptophyta</taxon>
        <taxon>Embryophyta</taxon>
        <taxon>Tracheophyta</taxon>
        <taxon>Spermatophyta</taxon>
        <taxon>Magnoliopsida</taxon>
        <taxon>eudicotyledons</taxon>
        <taxon>Gunneridae</taxon>
        <taxon>Pentapetalae</taxon>
        <taxon>asterids</taxon>
        <taxon>lamiids</taxon>
        <taxon>Lamiales</taxon>
        <taxon>Oleaceae</taxon>
        <taxon>Oleeae</taxon>
        <taxon>Olea</taxon>
    </lineage>
</organism>
<gene>
    <name evidence="1" type="ORF">OLEA9_A075885</name>
</gene>
<protein>
    <submittedName>
        <fullName evidence="1">Uncharacterized protein</fullName>
    </submittedName>
</protein>
<dbReference type="EMBL" id="CACTIH010003746">
    <property type="protein sequence ID" value="CAA2983882.1"/>
    <property type="molecule type" value="Genomic_DNA"/>
</dbReference>
<comment type="caution">
    <text evidence="1">The sequence shown here is derived from an EMBL/GenBank/DDBJ whole genome shotgun (WGS) entry which is preliminary data.</text>
</comment>
<evidence type="ECO:0000313" key="1">
    <source>
        <dbReference type="EMBL" id="CAA2983882.1"/>
    </source>
</evidence>